<gene>
    <name evidence="1" type="ORF">BaRGS_00022198</name>
</gene>
<dbReference type="AlphaFoldDB" id="A0ABD0KHZ1"/>
<dbReference type="Proteomes" id="UP001519460">
    <property type="component" value="Unassembled WGS sequence"/>
</dbReference>
<sequence length="125" mass="13578">MVQTGGWANVNCGCQLLLFKAFLLQIHGYTIVATVKFPLMTAIEFKNKTKRGAVGKGVRGVAEQERQMVGGDGGMERSLVMEEISRVLPAAYYCWSVVYCRSVESTTLACGRFALMSAIECLAGS</sequence>
<evidence type="ECO:0000313" key="1">
    <source>
        <dbReference type="EMBL" id="KAK7486532.1"/>
    </source>
</evidence>
<keyword evidence="2" id="KW-1185">Reference proteome</keyword>
<proteinExistence type="predicted"/>
<evidence type="ECO:0000313" key="2">
    <source>
        <dbReference type="Proteomes" id="UP001519460"/>
    </source>
</evidence>
<organism evidence="1 2">
    <name type="scientific">Batillaria attramentaria</name>
    <dbReference type="NCBI Taxonomy" id="370345"/>
    <lineage>
        <taxon>Eukaryota</taxon>
        <taxon>Metazoa</taxon>
        <taxon>Spiralia</taxon>
        <taxon>Lophotrochozoa</taxon>
        <taxon>Mollusca</taxon>
        <taxon>Gastropoda</taxon>
        <taxon>Caenogastropoda</taxon>
        <taxon>Sorbeoconcha</taxon>
        <taxon>Cerithioidea</taxon>
        <taxon>Batillariidae</taxon>
        <taxon>Batillaria</taxon>
    </lineage>
</organism>
<reference evidence="1 2" key="1">
    <citation type="journal article" date="2023" name="Sci. Data">
        <title>Genome assembly of the Korean intertidal mud-creeper Batillaria attramentaria.</title>
        <authorList>
            <person name="Patra A.K."/>
            <person name="Ho P.T."/>
            <person name="Jun S."/>
            <person name="Lee S.J."/>
            <person name="Kim Y."/>
            <person name="Won Y.J."/>
        </authorList>
    </citation>
    <scope>NUCLEOTIDE SEQUENCE [LARGE SCALE GENOMIC DNA]</scope>
    <source>
        <strain evidence="1">Wonlab-2016</strain>
    </source>
</reference>
<name>A0ABD0KHZ1_9CAEN</name>
<protein>
    <submittedName>
        <fullName evidence="1">Uncharacterized protein</fullName>
    </submittedName>
</protein>
<comment type="caution">
    <text evidence="1">The sequence shown here is derived from an EMBL/GenBank/DDBJ whole genome shotgun (WGS) entry which is preliminary data.</text>
</comment>
<accession>A0ABD0KHZ1</accession>
<dbReference type="EMBL" id="JACVVK020000177">
    <property type="protein sequence ID" value="KAK7486532.1"/>
    <property type="molecule type" value="Genomic_DNA"/>
</dbReference>